<evidence type="ECO:0000313" key="2">
    <source>
        <dbReference type="Proteomes" id="UP000199516"/>
    </source>
</evidence>
<dbReference type="EMBL" id="FONT01000006">
    <property type="protein sequence ID" value="SFE94105.1"/>
    <property type="molecule type" value="Genomic_DNA"/>
</dbReference>
<proteinExistence type="predicted"/>
<evidence type="ECO:0000313" key="1">
    <source>
        <dbReference type="EMBL" id="SFE94105.1"/>
    </source>
</evidence>
<sequence>MHHNQADDFNRYKAATLRPELLKKLTDLENEIQDISNEEIILIAYEEKDTDRGWDKSI</sequence>
<dbReference type="AlphaFoldDB" id="A0A1I2EMM2"/>
<gene>
    <name evidence="1" type="ORF">SAMN05192532_106118</name>
</gene>
<keyword evidence="2" id="KW-1185">Reference proteome</keyword>
<accession>A0A1I2EMM2</accession>
<organism evidence="1 2">
    <name type="scientific">Alteribacillus iranensis</name>
    <dbReference type="NCBI Taxonomy" id="930128"/>
    <lineage>
        <taxon>Bacteria</taxon>
        <taxon>Bacillati</taxon>
        <taxon>Bacillota</taxon>
        <taxon>Bacilli</taxon>
        <taxon>Bacillales</taxon>
        <taxon>Bacillaceae</taxon>
        <taxon>Alteribacillus</taxon>
    </lineage>
</organism>
<reference evidence="1 2" key="1">
    <citation type="submission" date="2016-10" db="EMBL/GenBank/DDBJ databases">
        <authorList>
            <person name="de Groot N.N."/>
        </authorList>
    </citation>
    <scope>NUCLEOTIDE SEQUENCE [LARGE SCALE GENOMIC DNA]</scope>
    <source>
        <strain evidence="1 2">DSM 23995</strain>
    </source>
</reference>
<dbReference type="Proteomes" id="UP000199516">
    <property type="component" value="Unassembled WGS sequence"/>
</dbReference>
<name>A0A1I2EMM2_9BACI</name>
<dbReference type="RefSeq" id="WP_177194825.1">
    <property type="nucleotide sequence ID" value="NZ_FONT01000006.1"/>
</dbReference>
<protein>
    <submittedName>
        <fullName evidence="1">Uncharacterized protein</fullName>
    </submittedName>
</protein>